<keyword evidence="3" id="KW-1185">Reference proteome</keyword>
<name>A0A222ZKJ0_9CAUD</name>
<gene>
    <name evidence="2" type="primary">72</name>
    <name evidence="2" type="ORF">SEA_SIRPHILIP_72</name>
</gene>
<sequence>MSLPDTAVSTDRRSSPGVLEPLAGVSYYGSPRPTRPSELDVDTTPSVPVPLGKCLHCSAPVQSFLCWSCVKMLRRVLADVPWLLRRLHESAYGEAKVAKRSGLRVSTGEVLPSLPLNSRAADVLRDAARLVRWSEQVAGATSQALADPAACEGAARYLAAEPGRMQQHPYAPDALRWALQWRQDAEKAVDLPPELTYAGPCQAKRTEDVIEGGVVIRTVLVGTCGAGLYVDAEALVAECYRCGASWRVEDLQREALARVDDSPKTAADMWRLFKMLGRDVPRSTFYRMMTEVEAHDYDADGYPVYLHSAVAAALDARDEAAAARKAAGKAKRGRPRKPATVDAHTVGVDVQTAPVLTSAPSESVTG</sequence>
<dbReference type="RefSeq" id="YP_009953956.1">
    <property type="nucleotide sequence ID" value="NC_051627.1"/>
</dbReference>
<dbReference type="GeneID" id="60325439"/>
<dbReference type="Proteomes" id="UP000224266">
    <property type="component" value="Segment"/>
</dbReference>
<feature type="compositionally biased region" description="Basic residues" evidence="1">
    <location>
        <begin position="326"/>
        <end position="337"/>
    </location>
</feature>
<proteinExistence type="predicted"/>
<evidence type="ECO:0000313" key="2">
    <source>
        <dbReference type="EMBL" id="ASR85274.1"/>
    </source>
</evidence>
<dbReference type="KEGG" id="vg:60325439"/>
<feature type="region of interest" description="Disordered" evidence="1">
    <location>
        <begin position="1"/>
        <end position="24"/>
    </location>
</feature>
<evidence type="ECO:0000256" key="1">
    <source>
        <dbReference type="SAM" id="MobiDB-lite"/>
    </source>
</evidence>
<feature type="region of interest" description="Disordered" evidence="1">
    <location>
        <begin position="326"/>
        <end position="346"/>
    </location>
</feature>
<dbReference type="EMBL" id="MF324911">
    <property type="protein sequence ID" value="ASR85274.1"/>
    <property type="molecule type" value="Genomic_DNA"/>
</dbReference>
<organism evidence="2 3">
    <name type="scientific">Mycobacterium phage SirPhilip</name>
    <dbReference type="NCBI Taxonomy" id="2015824"/>
    <lineage>
        <taxon>Viruses</taxon>
        <taxon>Duplodnaviria</taxon>
        <taxon>Heunggongvirae</taxon>
        <taxon>Uroviricota</taxon>
        <taxon>Caudoviricetes</taxon>
        <taxon>Weiservirinae</taxon>
        <taxon>Anayavirus</taxon>
        <taxon>Anayavirus sirphilip</taxon>
    </lineage>
</organism>
<protein>
    <submittedName>
        <fullName evidence="2">Uncharacterized protein</fullName>
    </submittedName>
</protein>
<reference evidence="3" key="1">
    <citation type="submission" date="2017-06" db="EMBL/GenBank/DDBJ databases">
        <authorList>
            <person name="Kim H.J."/>
            <person name="Triplett B.A."/>
        </authorList>
    </citation>
    <scope>NUCLEOTIDE SEQUENCE [LARGE SCALE GENOMIC DNA]</scope>
</reference>
<accession>A0A222ZKJ0</accession>
<evidence type="ECO:0000313" key="3">
    <source>
        <dbReference type="Proteomes" id="UP000224266"/>
    </source>
</evidence>